<reference evidence="1 3" key="1">
    <citation type="submission" date="2016-06" db="EMBL/GenBank/DDBJ databases">
        <authorList>
            <person name="Kjaerup R.B."/>
            <person name="Dalgaard T.S."/>
            <person name="Juul-Madsen H.R."/>
        </authorList>
    </citation>
    <scope>NUCLEOTIDE SEQUENCE [LARGE SCALE GENOMIC DNA]</scope>
    <source>
        <strain evidence="1 3">DSM 43363</strain>
    </source>
</reference>
<dbReference type="RefSeq" id="WP_176733647.1">
    <property type="nucleotide sequence ID" value="NZ_CP109071.1"/>
</dbReference>
<protein>
    <submittedName>
        <fullName evidence="1">Uncharacterized protein</fullName>
    </submittedName>
</protein>
<evidence type="ECO:0000313" key="4">
    <source>
        <dbReference type="Proteomes" id="UP001334804"/>
    </source>
</evidence>
<organism evidence="1 3">
    <name type="scientific">Micromonospora peucetia</name>
    <dbReference type="NCBI Taxonomy" id="47871"/>
    <lineage>
        <taxon>Bacteria</taxon>
        <taxon>Bacillati</taxon>
        <taxon>Actinomycetota</taxon>
        <taxon>Actinomycetes</taxon>
        <taxon>Micromonosporales</taxon>
        <taxon>Micromonosporaceae</taxon>
        <taxon>Micromonospora</taxon>
    </lineage>
</organism>
<dbReference type="Proteomes" id="UP000199343">
    <property type="component" value="Unassembled WGS sequence"/>
</dbReference>
<evidence type="ECO:0000313" key="1">
    <source>
        <dbReference type="EMBL" id="SCL53797.1"/>
    </source>
</evidence>
<evidence type="ECO:0000313" key="3">
    <source>
        <dbReference type="Proteomes" id="UP000199343"/>
    </source>
</evidence>
<gene>
    <name evidence="1" type="ORF">GA0070608_1227</name>
    <name evidence="2" type="ORF">OIE14_08830</name>
</gene>
<proteinExistence type="predicted"/>
<dbReference type="EMBL" id="FMIC01000002">
    <property type="protein sequence ID" value="SCL53797.1"/>
    <property type="molecule type" value="Genomic_DNA"/>
</dbReference>
<sequence>MPTGGHPHVYAYDLVDGRYELAVDSAEELIVEKPFDIRLRVRDTAP</sequence>
<keyword evidence="4" id="KW-1185">Reference proteome</keyword>
<dbReference type="AlphaFoldDB" id="A0A1C6UID4"/>
<reference evidence="2 4" key="2">
    <citation type="submission" date="2022-10" db="EMBL/GenBank/DDBJ databases">
        <title>The complete genomes of actinobacterial strains from the NBC collection.</title>
        <authorList>
            <person name="Joergensen T.S."/>
            <person name="Alvarez Arevalo M."/>
            <person name="Sterndorff E.B."/>
            <person name="Faurdal D."/>
            <person name="Vuksanovic O."/>
            <person name="Mourched A.-S."/>
            <person name="Charusanti P."/>
            <person name="Shaw S."/>
            <person name="Blin K."/>
            <person name="Weber T."/>
        </authorList>
    </citation>
    <scope>NUCLEOTIDE SEQUENCE [LARGE SCALE GENOMIC DNA]</scope>
    <source>
        <strain evidence="2 4">NBC 01809</strain>
    </source>
</reference>
<accession>A0A1C6UID4</accession>
<dbReference type="EMBL" id="CP109071">
    <property type="protein sequence ID" value="WSA34125.1"/>
    <property type="molecule type" value="Genomic_DNA"/>
</dbReference>
<name>A0A1C6UID4_9ACTN</name>
<dbReference type="Proteomes" id="UP001334804">
    <property type="component" value="Chromosome"/>
</dbReference>
<evidence type="ECO:0000313" key="2">
    <source>
        <dbReference type="EMBL" id="WSA34125.1"/>
    </source>
</evidence>